<feature type="domain" description="DUF418" evidence="2">
    <location>
        <begin position="228"/>
        <end position="390"/>
    </location>
</feature>
<feature type="transmembrane region" description="Helical" evidence="1">
    <location>
        <begin position="102"/>
        <end position="120"/>
    </location>
</feature>
<comment type="caution">
    <text evidence="3">The sequence shown here is derived from an EMBL/GenBank/DDBJ whole genome shotgun (WGS) entry which is preliminary data.</text>
</comment>
<reference evidence="3" key="1">
    <citation type="submission" date="2023-07" db="EMBL/GenBank/DDBJ databases">
        <title>The genome sequence of Rhodocytophaga aerolata KACC 12507.</title>
        <authorList>
            <person name="Zhang X."/>
        </authorList>
    </citation>
    <scope>NUCLEOTIDE SEQUENCE</scope>
    <source>
        <strain evidence="3">KACC 12507</strain>
    </source>
</reference>
<evidence type="ECO:0000313" key="4">
    <source>
        <dbReference type="Proteomes" id="UP001168528"/>
    </source>
</evidence>
<sequence length="402" mass="46427">MKPYFNSQALIQSTRLEMVDALRGFALLGIILANIPYSHDLTEVYTSNRSILGSAYWDNLLKTATAFFIDKKFITVFSMLFGFGFSIQVDRMAEKNTDFRKYFIRRMLWLLLIGCIHGYLLWFGDITRDYAICGLLLVLIYKWPIRRILWVGLLLAIPLTALVFILNAALNLQEYTYDVSIVQELYITESYWRYLTINFTIDPLVNFIQDSPITLVFCSGQILLGFWLGRIGFFATPQLFRSMINKWILFGSTFGILSSVGFWAVTTGRLELDGASVGLIFLIVGGLVLQSLCYIGLFVKAWENSRLQNILKIFVPVGRMALTNYLMQTIFYLLLFFHWPHGLQLYGKVTITETYLIAMAVYTLQVLYSHWWMKHFSQGPVEMLWRKLAYQGVPAQPTTQPY</sequence>
<keyword evidence="1" id="KW-1133">Transmembrane helix</keyword>
<feature type="transmembrane region" description="Helical" evidence="1">
    <location>
        <begin position="320"/>
        <end position="339"/>
    </location>
</feature>
<feature type="transmembrane region" description="Helical" evidence="1">
    <location>
        <begin position="148"/>
        <end position="170"/>
    </location>
</feature>
<feature type="transmembrane region" description="Helical" evidence="1">
    <location>
        <begin position="73"/>
        <end position="90"/>
    </location>
</feature>
<name>A0ABT8R6T6_9BACT</name>
<keyword evidence="4" id="KW-1185">Reference proteome</keyword>
<feature type="transmembrane region" description="Helical" evidence="1">
    <location>
        <begin position="277"/>
        <end position="299"/>
    </location>
</feature>
<feature type="transmembrane region" description="Helical" evidence="1">
    <location>
        <begin position="247"/>
        <end position="265"/>
    </location>
</feature>
<protein>
    <submittedName>
        <fullName evidence="3">DUF418 domain-containing protein</fullName>
    </submittedName>
</protein>
<dbReference type="InterPro" id="IPR007349">
    <property type="entry name" value="DUF418"/>
</dbReference>
<proteinExistence type="predicted"/>
<keyword evidence="1" id="KW-0812">Transmembrane</keyword>
<feature type="transmembrane region" description="Helical" evidence="1">
    <location>
        <begin position="126"/>
        <end position="141"/>
    </location>
</feature>
<dbReference type="EMBL" id="JAUKPO010000008">
    <property type="protein sequence ID" value="MDO1447815.1"/>
    <property type="molecule type" value="Genomic_DNA"/>
</dbReference>
<dbReference type="PANTHER" id="PTHR30590:SF2">
    <property type="entry name" value="INNER MEMBRANE PROTEIN"/>
    <property type="match status" value="1"/>
</dbReference>
<dbReference type="InterPro" id="IPR052529">
    <property type="entry name" value="Bact_Transport_Assoc"/>
</dbReference>
<keyword evidence="1" id="KW-0472">Membrane</keyword>
<evidence type="ECO:0000256" key="1">
    <source>
        <dbReference type="SAM" id="Phobius"/>
    </source>
</evidence>
<feature type="transmembrane region" description="Helical" evidence="1">
    <location>
        <begin position="345"/>
        <end position="368"/>
    </location>
</feature>
<dbReference type="RefSeq" id="WP_302038619.1">
    <property type="nucleotide sequence ID" value="NZ_JAUKPO010000008.1"/>
</dbReference>
<accession>A0ABT8R6T6</accession>
<organism evidence="3 4">
    <name type="scientific">Rhodocytophaga aerolata</name>
    <dbReference type="NCBI Taxonomy" id="455078"/>
    <lineage>
        <taxon>Bacteria</taxon>
        <taxon>Pseudomonadati</taxon>
        <taxon>Bacteroidota</taxon>
        <taxon>Cytophagia</taxon>
        <taxon>Cytophagales</taxon>
        <taxon>Rhodocytophagaceae</taxon>
        <taxon>Rhodocytophaga</taxon>
    </lineage>
</organism>
<dbReference type="PANTHER" id="PTHR30590">
    <property type="entry name" value="INNER MEMBRANE PROTEIN"/>
    <property type="match status" value="1"/>
</dbReference>
<dbReference type="Proteomes" id="UP001168528">
    <property type="component" value="Unassembled WGS sequence"/>
</dbReference>
<feature type="transmembrane region" description="Helical" evidence="1">
    <location>
        <begin position="21"/>
        <end position="39"/>
    </location>
</feature>
<gene>
    <name evidence="3" type="ORF">Q0590_16205</name>
</gene>
<evidence type="ECO:0000313" key="3">
    <source>
        <dbReference type="EMBL" id="MDO1447815.1"/>
    </source>
</evidence>
<evidence type="ECO:0000259" key="2">
    <source>
        <dbReference type="Pfam" id="PF04235"/>
    </source>
</evidence>
<feature type="transmembrane region" description="Helical" evidence="1">
    <location>
        <begin position="213"/>
        <end position="235"/>
    </location>
</feature>
<dbReference type="Pfam" id="PF04235">
    <property type="entry name" value="DUF418"/>
    <property type="match status" value="1"/>
</dbReference>